<sequence>MNVLDYDPDESTLSEEFDDYFDLSEDEGSVHYSIEHARDSSQEDRFSNISTRTVERLSESSQIESLSLRLSNILTETNAQFSSVSESQASSEEAVPRRRHRTEPQRHEWQTLEVFDNDIEFDAWFSTLKDDWIK</sequence>
<evidence type="ECO:0000313" key="3">
    <source>
        <dbReference type="WBParaSite" id="ACRNAN_scaffold13291.g12569.t1"/>
    </source>
</evidence>
<feature type="compositionally biased region" description="Low complexity" evidence="1">
    <location>
        <begin position="81"/>
        <end position="93"/>
    </location>
</feature>
<accession>A0A914CR04</accession>
<dbReference type="WBParaSite" id="ACRNAN_scaffold13291.g12569.t1">
    <property type="protein sequence ID" value="ACRNAN_scaffold13291.g12569.t1"/>
    <property type="gene ID" value="ACRNAN_scaffold13291.g12569"/>
</dbReference>
<evidence type="ECO:0000313" key="2">
    <source>
        <dbReference type="Proteomes" id="UP000887540"/>
    </source>
</evidence>
<dbReference type="AlphaFoldDB" id="A0A914CR04"/>
<dbReference type="Proteomes" id="UP000887540">
    <property type="component" value="Unplaced"/>
</dbReference>
<reference evidence="3" key="1">
    <citation type="submission" date="2022-11" db="UniProtKB">
        <authorList>
            <consortium name="WormBaseParasite"/>
        </authorList>
    </citation>
    <scope>IDENTIFICATION</scope>
</reference>
<keyword evidence="2" id="KW-1185">Reference proteome</keyword>
<organism evidence="2 3">
    <name type="scientific">Acrobeloides nanus</name>
    <dbReference type="NCBI Taxonomy" id="290746"/>
    <lineage>
        <taxon>Eukaryota</taxon>
        <taxon>Metazoa</taxon>
        <taxon>Ecdysozoa</taxon>
        <taxon>Nematoda</taxon>
        <taxon>Chromadorea</taxon>
        <taxon>Rhabditida</taxon>
        <taxon>Tylenchina</taxon>
        <taxon>Cephalobomorpha</taxon>
        <taxon>Cephaloboidea</taxon>
        <taxon>Cephalobidae</taxon>
        <taxon>Acrobeloides</taxon>
    </lineage>
</organism>
<evidence type="ECO:0000256" key="1">
    <source>
        <dbReference type="SAM" id="MobiDB-lite"/>
    </source>
</evidence>
<feature type="region of interest" description="Disordered" evidence="1">
    <location>
        <begin position="81"/>
        <end position="106"/>
    </location>
</feature>
<protein>
    <submittedName>
        <fullName evidence="3">Uncharacterized protein</fullName>
    </submittedName>
</protein>
<name>A0A914CR04_9BILA</name>
<proteinExistence type="predicted"/>